<evidence type="ECO:0000256" key="6">
    <source>
        <dbReference type="ARBA" id="ARBA00022869"/>
    </source>
</evidence>
<dbReference type="GO" id="GO:0030198">
    <property type="term" value="P:extracellular matrix organization"/>
    <property type="evidence" value="ECO:0007669"/>
    <property type="project" value="TreeGrafter"/>
</dbReference>
<feature type="non-terminal residue" evidence="11">
    <location>
        <position position="1199"/>
    </location>
</feature>
<comment type="caution">
    <text evidence="11">The sequence shown here is derived from an EMBL/GenBank/DDBJ whole genome shotgun (WGS) entry which is preliminary data.</text>
</comment>
<dbReference type="Pfam" id="PF01413">
    <property type="entry name" value="C4"/>
    <property type="match status" value="2"/>
</dbReference>
<dbReference type="InterPro" id="IPR050149">
    <property type="entry name" value="Collagen_superfamily"/>
</dbReference>
<feature type="compositionally biased region" description="Basic and acidic residues" evidence="9">
    <location>
        <begin position="922"/>
        <end position="941"/>
    </location>
</feature>
<dbReference type="AlphaFoldDB" id="A0A5J5CTG7"/>
<feature type="compositionally biased region" description="Low complexity" evidence="9">
    <location>
        <begin position="427"/>
        <end position="436"/>
    </location>
</feature>
<keyword evidence="8" id="KW-1015">Disulfide bond</keyword>
<dbReference type="Gene3D" id="2.170.240.10">
    <property type="entry name" value="Collagen IV, non-collagenous"/>
    <property type="match status" value="2"/>
</dbReference>
<organism evidence="11 12">
    <name type="scientific">Etheostoma spectabile</name>
    <name type="common">orangethroat darter</name>
    <dbReference type="NCBI Taxonomy" id="54343"/>
    <lineage>
        <taxon>Eukaryota</taxon>
        <taxon>Metazoa</taxon>
        <taxon>Chordata</taxon>
        <taxon>Craniata</taxon>
        <taxon>Vertebrata</taxon>
        <taxon>Euteleostomi</taxon>
        <taxon>Actinopterygii</taxon>
        <taxon>Neopterygii</taxon>
        <taxon>Teleostei</taxon>
        <taxon>Neoteleostei</taxon>
        <taxon>Acanthomorphata</taxon>
        <taxon>Eupercaria</taxon>
        <taxon>Perciformes</taxon>
        <taxon>Percoidei</taxon>
        <taxon>Percidae</taxon>
        <taxon>Etheostomatinae</taxon>
        <taxon>Etheostoma</taxon>
    </lineage>
</organism>
<evidence type="ECO:0000256" key="8">
    <source>
        <dbReference type="ARBA" id="ARBA00023157"/>
    </source>
</evidence>
<dbReference type="PANTHER" id="PTHR24023">
    <property type="entry name" value="COLLAGEN ALPHA"/>
    <property type="match status" value="1"/>
</dbReference>
<gene>
    <name evidence="11" type="ORF">FQN60_006412</name>
</gene>
<comment type="function">
    <text evidence="1">Type IV collagen is the major structural component of glomerular basement membranes (GBM), forming a 'chicken-wire' meshwork together with laminins, proteoglycans and entactin/nidogen.</text>
</comment>
<sequence>GRLDCQDFQERLDFQVCPGRTDPQAPEDWRDATVQRVKGVSQEVQESPDSKDGRVHLVCRDKRELPVPPVCKVQSALRDPEAMRVVQVPQDLPDQKVIQVFQVPQVTEAFQDLLVPRVARKETRENQENQANEGPRETQACQVLQAGMEREDLKGIKDTQAHQEWCVFYSDRRADGLSGPPGPPGLSAIGGTGPPGPPGFPGERGQKGDLGPPGLSLPGSPGRPGSPGGQGQPGPPGAPGFSTPGQICIPGEPGRPGVQGETGYPGETGQKGEKGDTCVNCFGSTSGIPGPPGPPGQPGFPGTPGSPGIKGDRGFSGTPGAVGPPGRPGPQGSPGFPGGKGDPGDVITVNGLRGEKGDTGFPGSPGLPGLDGRPGRDGQQGSPGPKGAPGSLLVKGERGSPGEPGLSGIPGDRGPPGSPGYGPPGPNGEKGSQGVSGRPGGPGAPGAKGEPGLTVADKGLPGPRGPEGEPGLPGSPGSPGQPGQTGFPGSPGSKGDPGLPGIGLPGPPGAKGFPGIPGQPGAPAAPGRPGVDGLPGQPGFPGPKVTPVHPVHPELVVPPDPPPLAHWGLKAPLDPLDQWDPQIFQVCQETEELPVSQVPRDQLELQDPLEDLDGTACLDCQVLKETWAPWDLQDLLENQEDQEDPAVQDLKVDQDFQVRKASPVSLVIPGYQDQMDDPDSPDHQVPKEIPASQEALEVLGFQELRAEWEKWDFQGRRVYQVSQVGLDPRDSQEDPVSLGPKVNQALLESDHRDCLDPRSARFPRKFRTERNCRIPRSPRVTRRAWSQRRQRNPRTTSRVENKADVLSTFSAQDLRVSPVPRVSTEGLVHRVPPELPVDQESPADQEDQGCQETRVRQVGTGSQDRLESKETPAQRETPVSLAPLAVLVSPALKEKPASPAPLAFPATSDLLGPRVGLCWVPKDHKDPLGLPVEQDKRETRDSPVPPAFLEILETPEIPSEDPPVFRASLVVGDNPALLGVKDFRVSPVPPAMLVPRVLPASAARPAGRETTARPVSLGLPGPPGSVSAAHGFLITRHSQAQEVPFCPEGTSLIYDGYSLLYVQGNERAHGQDLGTAGSCLRRFSTMPFMFCNINNVCNFASRNDYSYWLSTPEPMPMSMAPITGEGIKPFISRCAVCEAPAMHTSAGAEGSGQALASPGSCLEEFRSAPFIECHGRGTCNYYGNSYSFWLATVEQSEMF</sequence>
<dbReference type="PROSITE" id="PS51403">
    <property type="entry name" value="NC1_IV"/>
    <property type="match status" value="1"/>
</dbReference>
<keyword evidence="4" id="KW-0272">Extracellular matrix</keyword>
<dbReference type="InterPro" id="IPR008160">
    <property type="entry name" value="Collagen"/>
</dbReference>
<dbReference type="GO" id="GO:0005615">
    <property type="term" value="C:extracellular space"/>
    <property type="evidence" value="ECO:0007669"/>
    <property type="project" value="TreeGrafter"/>
</dbReference>
<dbReference type="SUPFAM" id="SSF56436">
    <property type="entry name" value="C-type lectin-like"/>
    <property type="match status" value="2"/>
</dbReference>
<dbReference type="GO" id="GO:0005604">
    <property type="term" value="C:basement membrane"/>
    <property type="evidence" value="ECO:0007669"/>
    <property type="project" value="UniProtKB-SubCell"/>
</dbReference>
<feature type="region of interest" description="Disordered" evidence="9">
    <location>
        <begin position="922"/>
        <end position="943"/>
    </location>
</feature>
<feature type="compositionally biased region" description="Low complexity" evidence="9">
    <location>
        <begin position="362"/>
        <end position="385"/>
    </location>
</feature>
<evidence type="ECO:0000256" key="2">
    <source>
        <dbReference type="ARBA" id="ARBA00004302"/>
    </source>
</evidence>
<evidence type="ECO:0000259" key="10">
    <source>
        <dbReference type="PROSITE" id="PS51403"/>
    </source>
</evidence>
<dbReference type="GO" id="GO:0030020">
    <property type="term" value="F:extracellular matrix structural constituent conferring tensile strength"/>
    <property type="evidence" value="ECO:0007669"/>
    <property type="project" value="TreeGrafter"/>
</dbReference>
<dbReference type="InterPro" id="IPR036954">
    <property type="entry name" value="Collagen_IV_NC_sf"/>
</dbReference>
<proteinExistence type="predicted"/>
<evidence type="ECO:0000256" key="5">
    <source>
        <dbReference type="ARBA" id="ARBA00022737"/>
    </source>
</evidence>
<feature type="compositionally biased region" description="Pro residues" evidence="9">
    <location>
        <begin position="289"/>
        <end position="298"/>
    </location>
</feature>
<feature type="compositionally biased region" description="Pro residues" evidence="9">
    <location>
        <begin position="416"/>
        <end position="426"/>
    </location>
</feature>
<keyword evidence="12" id="KW-1185">Reference proteome</keyword>
<dbReference type="EMBL" id="VOFY01000019">
    <property type="protein sequence ID" value="KAA8582741.1"/>
    <property type="molecule type" value="Genomic_DNA"/>
</dbReference>
<dbReference type="InterPro" id="IPR001442">
    <property type="entry name" value="Collagen_IV_NC"/>
</dbReference>
<feature type="compositionally biased region" description="Low complexity" evidence="9">
    <location>
        <begin position="481"/>
        <end position="497"/>
    </location>
</feature>
<dbReference type="SMART" id="SM00111">
    <property type="entry name" value="C4"/>
    <property type="match status" value="2"/>
</dbReference>
<dbReference type="GO" id="GO:0005581">
    <property type="term" value="C:collagen trimer"/>
    <property type="evidence" value="ECO:0007669"/>
    <property type="project" value="UniProtKB-KW"/>
</dbReference>
<reference evidence="11 12" key="1">
    <citation type="submission" date="2019-08" db="EMBL/GenBank/DDBJ databases">
        <title>A chromosome-level genome assembly, high-density linkage maps, and genome scans reveal the genomic architecture of hybrid incompatibilities underlying speciation via character displacement in darters (Percidae: Etheostominae).</title>
        <authorList>
            <person name="Moran R.L."/>
            <person name="Catchen J.M."/>
            <person name="Fuller R.C."/>
        </authorList>
    </citation>
    <scope>NUCLEOTIDE SEQUENCE [LARGE SCALE GENOMIC DNA]</scope>
    <source>
        <strain evidence="11">EspeVRDwgs_2016</strain>
        <tissue evidence="11">Muscle</tissue>
    </source>
</reference>
<feature type="compositionally biased region" description="Basic residues" evidence="9">
    <location>
        <begin position="779"/>
        <end position="792"/>
    </location>
</feature>
<dbReference type="PANTHER" id="PTHR24023:SF1090">
    <property type="entry name" value="ALPHA2(IV)-LIKE COLLAGEN"/>
    <property type="match status" value="1"/>
</dbReference>
<feature type="compositionally biased region" description="Gly residues" evidence="9">
    <location>
        <begin position="437"/>
        <end position="446"/>
    </location>
</feature>
<keyword evidence="7" id="KW-0176">Collagen</keyword>
<evidence type="ECO:0000256" key="9">
    <source>
        <dbReference type="SAM" id="MobiDB-lite"/>
    </source>
</evidence>
<evidence type="ECO:0000256" key="3">
    <source>
        <dbReference type="ARBA" id="ARBA00022525"/>
    </source>
</evidence>
<evidence type="ECO:0000256" key="7">
    <source>
        <dbReference type="ARBA" id="ARBA00023119"/>
    </source>
</evidence>
<evidence type="ECO:0000313" key="12">
    <source>
        <dbReference type="Proteomes" id="UP000327493"/>
    </source>
</evidence>
<evidence type="ECO:0000256" key="1">
    <source>
        <dbReference type="ARBA" id="ARBA00003696"/>
    </source>
</evidence>
<dbReference type="Proteomes" id="UP000327493">
    <property type="component" value="Chromosome 19"/>
</dbReference>
<feature type="compositionally biased region" description="Low complexity" evidence="9">
    <location>
        <begin position="513"/>
        <end position="529"/>
    </location>
</feature>
<feature type="domain" description="Collagen IV NC1" evidence="10">
    <location>
        <begin position="1031"/>
        <end position="1199"/>
    </location>
</feature>
<feature type="region of interest" description="Disordered" evidence="9">
    <location>
        <begin position="775"/>
        <end position="802"/>
    </location>
</feature>
<evidence type="ECO:0000256" key="4">
    <source>
        <dbReference type="ARBA" id="ARBA00022530"/>
    </source>
</evidence>
<accession>A0A5J5CTG7</accession>
<comment type="subcellular location">
    <subcellularLocation>
        <location evidence="2">Secreted</location>
        <location evidence="2">Extracellular space</location>
        <location evidence="2">Extracellular matrix</location>
        <location evidence="2">Basement membrane</location>
    </subcellularLocation>
</comment>
<feature type="region of interest" description="Disordered" evidence="9">
    <location>
        <begin position="176"/>
        <end position="547"/>
    </location>
</feature>
<keyword evidence="3" id="KW-0964">Secreted</keyword>
<evidence type="ECO:0000313" key="11">
    <source>
        <dbReference type="EMBL" id="KAA8582741.1"/>
    </source>
</evidence>
<dbReference type="Pfam" id="PF01391">
    <property type="entry name" value="Collagen"/>
    <property type="match status" value="4"/>
</dbReference>
<feature type="non-terminal residue" evidence="11">
    <location>
        <position position="1"/>
    </location>
</feature>
<keyword evidence="6" id="KW-0084">Basement membrane</keyword>
<feature type="compositionally biased region" description="Low complexity" evidence="9">
    <location>
        <begin position="209"/>
        <end position="220"/>
    </location>
</feature>
<feature type="compositionally biased region" description="Basic and acidic residues" evidence="9">
    <location>
        <begin position="864"/>
        <end position="873"/>
    </location>
</feature>
<name>A0A5J5CTG7_9PERO</name>
<protein>
    <recommendedName>
        <fullName evidence="10">Collagen IV NC1 domain-containing protein</fullName>
    </recommendedName>
</protein>
<keyword evidence="5" id="KW-0677">Repeat</keyword>
<dbReference type="InterPro" id="IPR016187">
    <property type="entry name" value="CTDL_fold"/>
</dbReference>
<feature type="region of interest" description="Disordered" evidence="9">
    <location>
        <begin position="825"/>
        <end position="877"/>
    </location>
</feature>